<dbReference type="GO" id="GO:0008713">
    <property type="term" value="F:ADP-heptose-lipopolysaccharide heptosyltransferase activity"/>
    <property type="evidence" value="ECO:0007669"/>
    <property type="project" value="TreeGrafter"/>
</dbReference>
<dbReference type="InterPro" id="IPR051199">
    <property type="entry name" value="LPS_LOS_Heptosyltrfase"/>
</dbReference>
<protein>
    <submittedName>
        <fullName evidence="3">Glycosyltransferase family 9 protein</fullName>
    </submittedName>
</protein>
<dbReference type="PANTHER" id="PTHR30160">
    <property type="entry name" value="TETRAACYLDISACCHARIDE 4'-KINASE-RELATED"/>
    <property type="match status" value="1"/>
</dbReference>
<dbReference type="Gene3D" id="3.40.50.2000">
    <property type="entry name" value="Glycogen Phosphorylase B"/>
    <property type="match status" value="2"/>
</dbReference>
<proteinExistence type="predicted"/>
<sequence length="341" mass="37517">MDAILLIKTHALGDVLLTTPAIRALRKRFPEAKICYLTSRWASGALAGNPYLDDLFIVDDDALFGGRYYKLVPLLLRLRKQRFGTIIVFSASRFVHFLAWCIGAPVRAGFDPGPLLTHGVESAVLQRDYAPAAYNTLLHALSVPDDGTLPDFRTREPVCSPELRRFLERYRGRMIGLFCGGGRNPRDTVSAKQWGKENFIALAERLREQGYGFLLFGSRHDAALNREIAERLGDSAFDGSGQHEFAETGHLMKQCRLFVTNDSAPFHLAYAVGVPTVCIFGPSSAALLAPELPFCSAVQSGAECSPCYGNALFHGCSRPVCMETITVDMVYNECFTLLAAA</sequence>
<keyword evidence="1" id="KW-0328">Glycosyltransferase</keyword>
<dbReference type="InterPro" id="IPR002201">
    <property type="entry name" value="Glyco_trans_9"/>
</dbReference>
<reference evidence="3" key="1">
    <citation type="journal article" date="2021" name="bioRxiv">
        <title>Unraveling nitrogen, sulfur and carbon metabolic pathways and microbial community transcriptional responses to substrate deprivation and toxicity stresses in a bioreactor mimicking anoxic brackish coastal sediment conditions.</title>
        <authorList>
            <person name="Martins P.D."/>
            <person name="Echeveste M.J."/>
            <person name="Arshad A."/>
            <person name="Kurth J."/>
            <person name="Ouboter H."/>
            <person name="Jetten M.S.M."/>
            <person name="Welte C.U."/>
        </authorList>
    </citation>
    <scope>NUCLEOTIDE SEQUENCE</scope>
    <source>
        <strain evidence="3">MAG_39</strain>
    </source>
</reference>
<dbReference type="AlphaFoldDB" id="A0A953J467"/>
<accession>A0A953J467</accession>
<evidence type="ECO:0000313" key="4">
    <source>
        <dbReference type="Proteomes" id="UP000705867"/>
    </source>
</evidence>
<dbReference type="Proteomes" id="UP000705867">
    <property type="component" value="Unassembled WGS sequence"/>
</dbReference>
<dbReference type="Pfam" id="PF01075">
    <property type="entry name" value="Glyco_transf_9"/>
    <property type="match status" value="1"/>
</dbReference>
<organism evidence="3 4">
    <name type="scientific">Candidatus Nitrobium versatile</name>
    <dbReference type="NCBI Taxonomy" id="2884831"/>
    <lineage>
        <taxon>Bacteria</taxon>
        <taxon>Pseudomonadati</taxon>
        <taxon>Nitrospirota</taxon>
        <taxon>Nitrospiria</taxon>
        <taxon>Nitrospirales</taxon>
        <taxon>Nitrospiraceae</taxon>
        <taxon>Candidatus Nitrobium</taxon>
    </lineage>
</organism>
<dbReference type="GO" id="GO:0009244">
    <property type="term" value="P:lipopolysaccharide core region biosynthetic process"/>
    <property type="evidence" value="ECO:0007669"/>
    <property type="project" value="TreeGrafter"/>
</dbReference>
<evidence type="ECO:0000313" key="3">
    <source>
        <dbReference type="EMBL" id="MBZ0155983.1"/>
    </source>
</evidence>
<dbReference type="CDD" id="cd03789">
    <property type="entry name" value="GT9_LPS_heptosyltransferase"/>
    <property type="match status" value="1"/>
</dbReference>
<evidence type="ECO:0000256" key="2">
    <source>
        <dbReference type="ARBA" id="ARBA00022679"/>
    </source>
</evidence>
<reference evidence="3" key="2">
    <citation type="submission" date="2021-08" db="EMBL/GenBank/DDBJ databases">
        <authorList>
            <person name="Dalcin Martins P."/>
        </authorList>
    </citation>
    <scope>NUCLEOTIDE SEQUENCE</scope>
    <source>
        <strain evidence="3">MAG_39</strain>
    </source>
</reference>
<dbReference type="EMBL" id="JAIOIV010000058">
    <property type="protein sequence ID" value="MBZ0155983.1"/>
    <property type="molecule type" value="Genomic_DNA"/>
</dbReference>
<keyword evidence="2" id="KW-0808">Transferase</keyword>
<dbReference type="SUPFAM" id="SSF53756">
    <property type="entry name" value="UDP-Glycosyltransferase/glycogen phosphorylase"/>
    <property type="match status" value="1"/>
</dbReference>
<dbReference type="PANTHER" id="PTHR30160:SF7">
    <property type="entry name" value="ADP-HEPTOSE--LPS HEPTOSYLTRANSFERASE 2"/>
    <property type="match status" value="1"/>
</dbReference>
<name>A0A953J467_9BACT</name>
<gene>
    <name evidence="3" type="ORF">K8I29_07175</name>
</gene>
<comment type="caution">
    <text evidence="3">The sequence shown here is derived from an EMBL/GenBank/DDBJ whole genome shotgun (WGS) entry which is preliminary data.</text>
</comment>
<evidence type="ECO:0000256" key="1">
    <source>
        <dbReference type="ARBA" id="ARBA00022676"/>
    </source>
</evidence>
<dbReference type="GO" id="GO:0005829">
    <property type="term" value="C:cytosol"/>
    <property type="evidence" value="ECO:0007669"/>
    <property type="project" value="TreeGrafter"/>
</dbReference>